<keyword evidence="2" id="KW-0812">Transmembrane</keyword>
<accession>A0A934N8K3</accession>
<evidence type="ECO:0000313" key="4">
    <source>
        <dbReference type="Proteomes" id="UP000614410"/>
    </source>
</evidence>
<protein>
    <submittedName>
        <fullName evidence="3">Uncharacterized protein</fullName>
    </submittedName>
</protein>
<feature type="transmembrane region" description="Helical" evidence="2">
    <location>
        <begin position="186"/>
        <end position="208"/>
    </location>
</feature>
<organism evidence="3 4">
    <name type="scientific">Candidatus Amunia macphersoniae</name>
    <dbReference type="NCBI Taxonomy" id="3127014"/>
    <lineage>
        <taxon>Bacteria</taxon>
        <taxon>Bacillati</taxon>
        <taxon>Candidatus Dormiibacterota</taxon>
        <taxon>Candidatus Dormibacteria</taxon>
        <taxon>Candidatus Aeolococcales</taxon>
        <taxon>Candidatus Aeolococcaceae</taxon>
        <taxon>Candidatus Amunia</taxon>
    </lineage>
</organism>
<feature type="transmembrane region" description="Helical" evidence="2">
    <location>
        <begin position="240"/>
        <end position="262"/>
    </location>
</feature>
<sequence>MAAQTRTEAPATATAAAPPAPDQCAHPAPVVGIMAHEFSHYQGAIGPEGTRRTSTYYGPVIGGLPIQAWHCLDCGLLRLAYVDGRKEERRLFPGPQPGLLAEATPFDPNQAHFGLQASVSGVTVPPTMFAELVAPYAPAPYVPPWEGMELPAWGALTWFTVAGLVFVIAGLFATGVLAVYDYTTPAAVGPVITITGYTFLAILVIQVLGAAQRHWFPFPTIAPSIAATQRGKPAVDGTTIAVVTLLSLTMLGLFVAAVLAVYTYSTAAAEGPVVILTTIFALLAVIVGLGGAIARHIRSR</sequence>
<evidence type="ECO:0000313" key="3">
    <source>
        <dbReference type="EMBL" id="MBJ7607957.1"/>
    </source>
</evidence>
<comment type="caution">
    <text evidence="3">The sequence shown here is derived from an EMBL/GenBank/DDBJ whole genome shotgun (WGS) entry which is preliminary data.</text>
</comment>
<keyword evidence="2" id="KW-0472">Membrane</keyword>
<proteinExistence type="predicted"/>
<dbReference type="EMBL" id="JAEKNN010000005">
    <property type="protein sequence ID" value="MBJ7607957.1"/>
    <property type="molecule type" value="Genomic_DNA"/>
</dbReference>
<dbReference type="Proteomes" id="UP000614410">
    <property type="component" value="Unassembled WGS sequence"/>
</dbReference>
<keyword evidence="2" id="KW-1133">Transmembrane helix</keyword>
<feature type="transmembrane region" description="Helical" evidence="2">
    <location>
        <begin position="155"/>
        <end position="180"/>
    </location>
</feature>
<gene>
    <name evidence="3" type="ORF">JF887_00795</name>
</gene>
<feature type="region of interest" description="Disordered" evidence="1">
    <location>
        <begin position="1"/>
        <end position="22"/>
    </location>
</feature>
<feature type="transmembrane region" description="Helical" evidence="2">
    <location>
        <begin position="274"/>
        <end position="294"/>
    </location>
</feature>
<evidence type="ECO:0000256" key="2">
    <source>
        <dbReference type="SAM" id="Phobius"/>
    </source>
</evidence>
<dbReference type="AlphaFoldDB" id="A0A934N8K3"/>
<reference evidence="3 4" key="1">
    <citation type="submission" date="2020-10" db="EMBL/GenBank/DDBJ databases">
        <title>Ca. Dormibacterota MAGs.</title>
        <authorList>
            <person name="Montgomery K."/>
        </authorList>
    </citation>
    <scope>NUCLEOTIDE SEQUENCE [LARGE SCALE GENOMIC DNA]</scope>
    <source>
        <strain evidence="3">Mitchell_Peninsula_5</strain>
    </source>
</reference>
<name>A0A934N8K3_9BACT</name>
<evidence type="ECO:0000256" key="1">
    <source>
        <dbReference type="SAM" id="MobiDB-lite"/>
    </source>
</evidence>